<feature type="region of interest" description="Disordered" evidence="1">
    <location>
        <begin position="1"/>
        <end position="150"/>
    </location>
</feature>
<accession>A0A9R1GHT9</accession>
<evidence type="ECO:0000256" key="1">
    <source>
        <dbReference type="SAM" id="MobiDB-lite"/>
    </source>
</evidence>
<feature type="non-terminal residue" evidence="2">
    <location>
        <position position="150"/>
    </location>
</feature>
<reference evidence="2" key="2">
    <citation type="submission" date="2020-03" db="EMBL/GenBank/DDBJ databases">
        <title>The second near-complete assembly of the hexaploid bread wheat (Triticum aestivum) genome.</title>
        <authorList>
            <person name="Zimin A.V."/>
            <person name="Puiu D."/>
            <person name="Shumante A."/>
            <person name="Alonge M."/>
            <person name="Salzberg S.L."/>
        </authorList>
    </citation>
    <scope>NUCLEOTIDE SEQUENCE</scope>
    <source>
        <tissue evidence="2">Leaf</tissue>
    </source>
</reference>
<feature type="compositionally biased region" description="Basic residues" evidence="1">
    <location>
        <begin position="109"/>
        <end position="118"/>
    </location>
</feature>
<feature type="compositionally biased region" description="Basic residues" evidence="1">
    <location>
        <begin position="130"/>
        <end position="141"/>
    </location>
</feature>
<evidence type="ECO:0000313" key="2">
    <source>
        <dbReference type="EMBL" id="KAF7047742.1"/>
    </source>
</evidence>
<feature type="compositionally biased region" description="Basic and acidic residues" evidence="1">
    <location>
        <begin position="1"/>
        <end position="23"/>
    </location>
</feature>
<dbReference type="EMBL" id="CM022221">
    <property type="protein sequence ID" value="KAF7047742.1"/>
    <property type="molecule type" value="Genomic_DNA"/>
</dbReference>
<sequence length="150" mass="17042">ERPHDQVLHELRQPEEGGHEGPRGGRRRDRAHPGRRRRRHRRAPQGLLQGGRGGPRGDGGHPRRARPPPCRQRGGQVAAPARRAARHAGPRQRRHRRRARPRARDPARARGHGRRQRRVAQALRGLPGGHHARPHSHLRHRGPPEEAQGH</sequence>
<feature type="non-terminal residue" evidence="2">
    <location>
        <position position="1"/>
    </location>
</feature>
<dbReference type="AlphaFoldDB" id="A0A9R1GHT9"/>
<reference evidence="2" key="1">
    <citation type="journal article" date="2017" name="Gigascience">
        <title>The first near-complete assembly of the hexaploid bread wheat genome, Triticum aestivum.</title>
        <authorList>
            <person name="Zimin A.V."/>
            <person name="Puiu D."/>
            <person name="Hall R."/>
            <person name="Kingan S."/>
            <person name="Clavijo B.J."/>
            <person name="Salzberg S.L."/>
        </authorList>
    </citation>
    <scope>NUCLEOTIDE SEQUENCE</scope>
    <source>
        <tissue evidence="2">Leaf</tissue>
    </source>
</reference>
<feature type="compositionally biased region" description="Low complexity" evidence="1">
    <location>
        <begin position="71"/>
        <end position="82"/>
    </location>
</feature>
<feature type="compositionally biased region" description="Gly residues" evidence="1">
    <location>
        <begin position="48"/>
        <end position="57"/>
    </location>
</feature>
<dbReference type="Proteomes" id="UP000815260">
    <property type="component" value="Chromosome 4B"/>
</dbReference>
<gene>
    <name evidence="2" type="ORF">CFC21_056627</name>
</gene>
<comment type="caution">
    <text evidence="2">The sequence shown here is derived from an EMBL/GenBank/DDBJ whole genome shotgun (WGS) entry which is preliminary data.</text>
</comment>
<feature type="compositionally biased region" description="Basic residues" evidence="1">
    <location>
        <begin position="24"/>
        <end position="43"/>
    </location>
</feature>
<proteinExistence type="predicted"/>
<feature type="compositionally biased region" description="Basic residues" evidence="1">
    <location>
        <begin position="83"/>
        <end position="101"/>
    </location>
</feature>
<organism evidence="2">
    <name type="scientific">Triticum aestivum</name>
    <name type="common">Wheat</name>
    <dbReference type="NCBI Taxonomy" id="4565"/>
    <lineage>
        <taxon>Eukaryota</taxon>
        <taxon>Viridiplantae</taxon>
        <taxon>Streptophyta</taxon>
        <taxon>Embryophyta</taxon>
        <taxon>Tracheophyta</taxon>
        <taxon>Spermatophyta</taxon>
        <taxon>Magnoliopsida</taxon>
        <taxon>Liliopsida</taxon>
        <taxon>Poales</taxon>
        <taxon>Poaceae</taxon>
        <taxon>BOP clade</taxon>
        <taxon>Pooideae</taxon>
        <taxon>Triticodae</taxon>
        <taxon>Triticeae</taxon>
        <taxon>Triticinae</taxon>
        <taxon>Triticum</taxon>
    </lineage>
</organism>
<name>A0A9R1GHT9_WHEAT</name>
<protein>
    <submittedName>
        <fullName evidence="2">Uncharacterized protein</fullName>
    </submittedName>
</protein>